<dbReference type="Gene3D" id="3.30.40.10">
    <property type="entry name" value="Zinc/RING finger domain, C3HC4 (zinc finger)"/>
    <property type="match status" value="1"/>
</dbReference>
<evidence type="ECO:0000256" key="1">
    <source>
        <dbReference type="ARBA" id="ARBA00022723"/>
    </source>
</evidence>
<sequence length="209" mass="24254">MNSNTYCIGCFPEFQENQLAHTGDCGCLYFSEICDFLLESESISEIDNNIEFEKVFETEKNECCICYEFIDKDKNNCTTECGHTFCFKCLATSLIHNNSTCPCCRAKLVDIPVNDEEDLGDDDTEDEYDDDDDDDIVCDIDEIISRIDKNGFTKDDIISMLIGRYKKDEKYTNEYIYDINNKFNLLIEDADNEAKEQKLFELEDFRIVV</sequence>
<dbReference type="AlphaFoldDB" id="A0A6C0HU33"/>
<dbReference type="PROSITE" id="PS50089">
    <property type="entry name" value="ZF_RING_2"/>
    <property type="match status" value="1"/>
</dbReference>
<protein>
    <recommendedName>
        <fullName evidence="4">RING-type domain-containing protein</fullName>
    </recommendedName>
</protein>
<evidence type="ECO:0000256" key="2">
    <source>
        <dbReference type="ARBA" id="ARBA00022771"/>
    </source>
</evidence>
<evidence type="ECO:0000259" key="4">
    <source>
        <dbReference type="PROSITE" id="PS50089"/>
    </source>
</evidence>
<dbReference type="InterPro" id="IPR001841">
    <property type="entry name" value="Znf_RING"/>
</dbReference>
<dbReference type="SUPFAM" id="SSF57850">
    <property type="entry name" value="RING/U-box"/>
    <property type="match status" value="1"/>
</dbReference>
<keyword evidence="3" id="KW-0862">Zinc</keyword>
<dbReference type="InterPro" id="IPR017907">
    <property type="entry name" value="Znf_RING_CS"/>
</dbReference>
<organism evidence="5">
    <name type="scientific">viral metagenome</name>
    <dbReference type="NCBI Taxonomy" id="1070528"/>
    <lineage>
        <taxon>unclassified sequences</taxon>
        <taxon>metagenomes</taxon>
        <taxon>organismal metagenomes</taxon>
    </lineage>
</organism>
<dbReference type="SMART" id="SM00184">
    <property type="entry name" value="RING"/>
    <property type="match status" value="1"/>
</dbReference>
<accession>A0A6C0HU33</accession>
<keyword evidence="1" id="KW-0479">Metal-binding</keyword>
<dbReference type="GO" id="GO:0008270">
    <property type="term" value="F:zinc ion binding"/>
    <property type="evidence" value="ECO:0007669"/>
    <property type="project" value="UniProtKB-KW"/>
</dbReference>
<dbReference type="Pfam" id="PF13639">
    <property type="entry name" value="zf-RING_2"/>
    <property type="match status" value="1"/>
</dbReference>
<evidence type="ECO:0000256" key="3">
    <source>
        <dbReference type="ARBA" id="ARBA00022833"/>
    </source>
</evidence>
<evidence type="ECO:0000313" key="5">
    <source>
        <dbReference type="EMBL" id="QHT83807.1"/>
    </source>
</evidence>
<dbReference type="PROSITE" id="PS00518">
    <property type="entry name" value="ZF_RING_1"/>
    <property type="match status" value="1"/>
</dbReference>
<feature type="domain" description="RING-type" evidence="4">
    <location>
        <begin position="63"/>
        <end position="105"/>
    </location>
</feature>
<dbReference type="InterPro" id="IPR013083">
    <property type="entry name" value="Znf_RING/FYVE/PHD"/>
</dbReference>
<dbReference type="EMBL" id="MN740011">
    <property type="protein sequence ID" value="QHT83807.1"/>
    <property type="molecule type" value="Genomic_DNA"/>
</dbReference>
<keyword evidence="2" id="KW-0863">Zinc-finger</keyword>
<proteinExistence type="predicted"/>
<name>A0A6C0HU33_9ZZZZ</name>
<dbReference type="PANTHER" id="PTHR23327">
    <property type="entry name" value="RING FINGER PROTEIN 127"/>
    <property type="match status" value="1"/>
</dbReference>
<reference evidence="5" key="1">
    <citation type="journal article" date="2020" name="Nature">
        <title>Giant virus diversity and host interactions through global metagenomics.</title>
        <authorList>
            <person name="Schulz F."/>
            <person name="Roux S."/>
            <person name="Paez-Espino D."/>
            <person name="Jungbluth S."/>
            <person name="Walsh D.A."/>
            <person name="Denef V.J."/>
            <person name="McMahon K.D."/>
            <person name="Konstantinidis K.T."/>
            <person name="Eloe-Fadrosh E.A."/>
            <person name="Kyrpides N.C."/>
            <person name="Woyke T."/>
        </authorList>
    </citation>
    <scope>NUCLEOTIDE SEQUENCE</scope>
    <source>
        <strain evidence="5">GVMAG-M-3300023184-168</strain>
    </source>
</reference>